<dbReference type="AlphaFoldDB" id="A0A101KWD7"/>
<dbReference type="GO" id="GO:0003723">
    <property type="term" value="F:RNA binding"/>
    <property type="evidence" value="ECO:0007669"/>
    <property type="project" value="InterPro"/>
</dbReference>
<evidence type="ECO:0000259" key="1">
    <source>
        <dbReference type="SMART" id="SM00955"/>
    </source>
</evidence>
<proteinExistence type="predicted"/>
<dbReference type="InterPro" id="IPR040596">
    <property type="entry name" value="RNase_II_C_S1"/>
</dbReference>
<evidence type="ECO:0000313" key="2">
    <source>
        <dbReference type="EMBL" id="KUM28110.1"/>
    </source>
</evidence>
<dbReference type="Proteomes" id="UP000053176">
    <property type="component" value="Unassembled WGS sequence"/>
</dbReference>
<evidence type="ECO:0000313" key="3">
    <source>
        <dbReference type="Proteomes" id="UP000053176"/>
    </source>
</evidence>
<dbReference type="SUPFAM" id="SSF50249">
    <property type="entry name" value="Nucleic acid-binding proteins"/>
    <property type="match status" value="2"/>
</dbReference>
<protein>
    <submittedName>
        <fullName evidence="2">RNB domain-containing ribonuclease</fullName>
    </submittedName>
</protein>
<dbReference type="OrthoDB" id="5800376at2"/>
<dbReference type="SMART" id="SM00955">
    <property type="entry name" value="RNB"/>
    <property type="match status" value="1"/>
</dbReference>
<feature type="domain" description="RNB" evidence="1">
    <location>
        <begin position="47"/>
        <end position="356"/>
    </location>
</feature>
<dbReference type="GO" id="GO:0006402">
    <property type="term" value="P:mRNA catabolic process"/>
    <property type="evidence" value="ECO:0007669"/>
    <property type="project" value="TreeGrafter"/>
</dbReference>
<reference evidence="2 3" key="1">
    <citation type="submission" date="2015-12" db="EMBL/GenBank/DDBJ databases">
        <title>Draft genome sequence of Mesorhizobium sp. UFLA 01-765, a multitolerant efficient symbiont and plant-growth promoting strain isolated from Zn-mining soil using Leucaena leucocephala as a trap plant.</title>
        <authorList>
            <person name="Rangel W.M."/>
            <person name="Thijs S."/>
            <person name="Longatti S.M."/>
            <person name="Moreira F.M."/>
            <person name="Weyens N."/>
            <person name="Vangronsveld J."/>
            <person name="Van Hamme J.D."/>
            <person name="Bottos E.M."/>
            <person name="Rineau F."/>
        </authorList>
    </citation>
    <scope>NUCLEOTIDE SEQUENCE [LARGE SCALE GENOMIC DNA]</scope>
    <source>
        <strain evidence="2 3">UFLA 01-765</strain>
    </source>
</reference>
<gene>
    <name evidence="2" type="ORF">AU467_12935</name>
</gene>
<accession>A0A101KWD7</accession>
<dbReference type="PANTHER" id="PTHR23355:SF9">
    <property type="entry name" value="DIS3-LIKE EXONUCLEASE 2"/>
    <property type="match status" value="1"/>
</dbReference>
<dbReference type="Pfam" id="PF00773">
    <property type="entry name" value="RNB"/>
    <property type="match status" value="1"/>
</dbReference>
<dbReference type="PANTHER" id="PTHR23355">
    <property type="entry name" value="RIBONUCLEASE"/>
    <property type="match status" value="1"/>
</dbReference>
<dbReference type="GO" id="GO:0004540">
    <property type="term" value="F:RNA nuclease activity"/>
    <property type="evidence" value="ECO:0007669"/>
    <property type="project" value="InterPro"/>
</dbReference>
<dbReference type="InterPro" id="IPR001900">
    <property type="entry name" value="RNase_II/R"/>
</dbReference>
<dbReference type="InterPro" id="IPR050180">
    <property type="entry name" value="RNR_Ribonuclease"/>
</dbReference>
<comment type="caution">
    <text evidence="2">The sequence shown here is derived from an EMBL/GenBank/DDBJ whole genome shotgun (WGS) entry which is preliminary data.</text>
</comment>
<name>A0A101KWD7_RHILI</name>
<organism evidence="2 3">
    <name type="scientific">Rhizobium loti</name>
    <name type="common">Mesorhizobium loti</name>
    <dbReference type="NCBI Taxonomy" id="381"/>
    <lineage>
        <taxon>Bacteria</taxon>
        <taxon>Pseudomonadati</taxon>
        <taxon>Pseudomonadota</taxon>
        <taxon>Alphaproteobacteria</taxon>
        <taxon>Hyphomicrobiales</taxon>
        <taxon>Phyllobacteriaceae</taxon>
        <taxon>Mesorhizobium</taxon>
    </lineage>
</organism>
<dbReference type="EMBL" id="LPWA01000035">
    <property type="protein sequence ID" value="KUM28110.1"/>
    <property type="molecule type" value="Genomic_DNA"/>
</dbReference>
<dbReference type="GO" id="GO:0005829">
    <property type="term" value="C:cytosol"/>
    <property type="evidence" value="ECO:0007669"/>
    <property type="project" value="TreeGrafter"/>
</dbReference>
<sequence length="466" mass="50016">MKSLTDPPQALSTGLSKIRTEFHVPDGFPPDVMAAAEAAARRMPDQHADRTAMPFVTLDPARSTDLDQAFSIEASGSDLLLHYAIADVAWFVEDGEAVDLEAWTRGETLYLPDGKAGLYPPVLAEAAASLLPDGPRPAVVFTVRVAQDGAVKLDGAERAIIQSRAKLAYDSVQTSDVPAGFAELARRMAANEERRGASRVDPPEQEVERLADGTFRLSFRPLLQSEQDNAALSLAANMAIADAMLAHRTGLFRVMSGPDASKVQRLRNAAQALGLSWPASTSLRDYQRTLDPADPQQAALMLVIRRAGNGASYQPYQEGVVPWHEAMAATYAHATAPLRRLADRYVVRCTLAIANGQPVPQAVTDAFARLPKVMGRADARASQISHAAVDLAEAVMLREHAGETFKAVVTDFVDHGVRVQLADMPVVATIKVSGLRQGDDLSLKLVSADPDQRSVVFEPAAAPAGF</sequence>
<dbReference type="InterPro" id="IPR012340">
    <property type="entry name" value="NA-bd_OB-fold"/>
</dbReference>
<dbReference type="Pfam" id="PF18614">
    <property type="entry name" value="RNase_II_C_S1"/>
    <property type="match status" value="1"/>
</dbReference>